<evidence type="ECO:0000256" key="2">
    <source>
        <dbReference type="ARBA" id="ARBA00022679"/>
    </source>
</evidence>
<dbReference type="AlphaFoldDB" id="A0A2A2TA86"/>
<dbReference type="OrthoDB" id="9791837at2"/>
<accession>A0A2A2TA86</accession>
<dbReference type="GO" id="GO:0032259">
    <property type="term" value="P:methylation"/>
    <property type="evidence" value="ECO:0007669"/>
    <property type="project" value="UniProtKB-KW"/>
</dbReference>
<dbReference type="SUPFAM" id="SSF53335">
    <property type="entry name" value="S-adenosyl-L-methionine-dependent methyltransferases"/>
    <property type="match status" value="1"/>
</dbReference>
<evidence type="ECO:0000256" key="1">
    <source>
        <dbReference type="ARBA" id="ARBA00022603"/>
    </source>
</evidence>
<dbReference type="GO" id="GO:0008168">
    <property type="term" value="F:methyltransferase activity"/>
    <property type="evidence" value="ECO:0007669"/>
    <property type="project" value="UniProtKB-KW"/>
</dbReference>
<dbReference type="Gene3D" id="3.40.50.150">
    <property type="entry name" value="Vaccinia Virus protein VP39"/>
    <property type="match status" value="1"/>
</dbReference>
<dbReference type="InterPro" id="IPR041698">
    <property type="entry name" value="Methyltransf_25"/>
</dbReference>
<reference evidence="4 5" key="1">
    <citation type="submission" date="2017-08" db="EMBL/GenBank/DDBJ databases">
        <title>Draft genome sequence of filamentous cyanobacterium Calothrix elsteri CCALA 953.</title>
        <authorList>
            <person name="Gagunashvili A.N."/>
            <person name="Elster J."/>
            <person name="Andresson O.S."/>
        </authorList>
    </citation>
    <scope>NUCLEOTIDE SEQUENCE [LARGE SCALE GENOMIC DNA]</scope>
    <source>
        <strain evidence="4 5">CCALA 953</strain>
    </source>
</reference>
<feature type="domain" description="Methyltransferase" evidence="3">
    <location>
        <begin position="52"/>
        <end position="131"/>
    </location>
</feature>
<name>A0A2A2TA86_9CYAN</name>
<dbReference type="PANTHER" id="PTHR43861:SF1">
    <property type="entry name" value="TRANS-ACONITATE 2-METHYLTRANSFERASE"/>
    <property type="match status" value="1"/>
</dbReference>
<comment type="caution">
    <text evidence="4">The sequence shown here is derived from an EMBL/GenBank/DDBJ whole genome shotgun (WGS) entry which is preliminary data.</text>
</comment>
<organism evidence="4 5">
    <name type="scientific">Brunnivagina elsteri CCALA 953</name>
    <dbReference type="NCBI Taxonomy" id="987040"/>
    <lineage>
        <taxon>Bacteria</taxon>
        <taxon>Bacillati</taxon>
        <taxon>Cyanobacteriota</taxon>
        <taxon>Cyanophyceae</taxon>
        <taxon>Nostocales</taxon>
        <taxon>Calotrichaceae</taxon>
        <taxon>Brunnivagina</taxon>
    </lineage>
</organism>
<keyword evidence="1 4" id="KW-0489">Methyltransferase</keyword>
<dbReference type="InterPro" id="IPR029063">
    <property type="entry name" value="SAM-dependent_MTases_sf"/>
</dbReference>
<dbReference type="Pfam" id="PF13649">
    <property type="entry name" value="Methyltransf_25"/>
    <property type="match status" value="1"/>
</dbReference>
<dbReference type="CDD" id="cd02440">
    <property type="entry name" value="AdoMet_MTases"/>
    <property type="match status" value="1"/>
</dbReference>
<keyword evidence="2 4" id="KW-0808">Transferase</keyword>
<protein>
    <submittedName>
        <fullName evidence="4">SAM-dependent methyltransferase</fullName>
    </submittedName>
</protein>
<gene>
    <name evidence="4" type="ORF">CK510_29185</name>
</gene>
<dbReference type="Proteomes" id="UP000218238">
    <property type="component" value="Unassembled WGS sequence"/>
</dbReference>
<dbReference type="PANTHER" id="PTHR43861">
    <property type="entry name" value="TRANS-ACONITATE 2-METHYLTRANSFERASE-RELATED"/>
    <property type="match status" value="1"/>
</dbReference>
<sequence length="227" mass="25622">MLNYNDKSVIHSWNQNAQAWMATIENEEIESRKIVTNQAIIDAILSYSPSSILDVGCGEGWLTRELTLRGIEATGIDGVPALIESAKAKGSGNFLVLPYEDIATTSFANSRFDAVVCNFSLLGKESVDNLVSLIPNFLQNHCLLFIQTLHPVTACNQEVYVDGWRQEFWNGFNSKFPEFAPWYFRKLETWVKLLKSAGFSILECREPIHPQQQKPASILFVAQYNKI</sequence>
<keyword evidence="5" id="KW-1185">Reference proteome</keyword>
<proteinExistence type="predicted"/>
<dbReference type="RefSeq" id="WP_095724952.1">
    <property type="nucleotide sequence ID" value="NZ_NTFS01000622.1"/>
</dbReference>
<evidence type="ECO:0000313" key="4">
    <source>
        <dbReference type="EMBL" id="PAX46601.1"/>
    </source>
</evidence>
<dbReference type="EMBL" id="NTFS01000622">
    <property type="protein sequence ID" value="PAX46601.1"/>
    <property type="molecule type" value="Genomic_DNA"/>
</dbReference>
<evidence type="ECO:0000259" key="3">
    <source>
        <dbReference type="Pfam" id="PF13649"/>
    </source>
</evidence>
<evidence type="ECO:0000313" key="5">
    <source>
        <dbReference type="Proteomes" id="UP000218238"/>
    </source>
</evidence>